<dbReference type="PANTHER" id="PTHR32022">
    <property type="entry name" value="D-GLUTAMATE CYCLASE, MITOCHONDRIAL"/>
    <property type="match status" value="1"/>
</dbReference>
<evidence type="ECO:0000313" key="3">
    <source>
        <dbReference type="EMBL" id="PSL48599.1"/>
    </source>
</evidence>
<dbReference type="PIRSF" id="PIRSF029755">
    <property type="entry name" value="UCP029755"/>
    <property type="match status" value="1"/>
</dbReference>
<comment type="similarity">
    <text evidence="1">Belongs to the D-glutamate cyclase family.</text>
</comment>
<sequence length="257" mass="27789">MHDPSTFRMLVRNGGWQGSSAGVCDGYIQTNLVVVPNENADAFRRFTEFNPKSCPVLDELPPGAYHSLLAPDADVRTDVPRYRVYAPDGSYTLYQDVTSIWDDTMTGFLIGCSFTFEAALEAAGLPLRHVEEKRNVPMYVTNVATEAVAPFSGPLVVSMRPMMANRVAKAEQITARYPSVHGAPVHAGDPAALGINDLAAPDYGDAVSLNPGEVPVFWACGVTPQQALLNAGLRTAITHDPGCMLVTDTPHEAYEHQ</sequence>
<dbReference type="FunFam" id="3.30.2040.10:FF:000001">
    <property type="entry name" value="D-glutamate cyclase, mitochondrial"/>
    <property type="match status" value="1"/>
</dbReference>
<keyword evidence="4" id="KW-1185">Reference proteome</keyword>
<comment type="caution">
    <text evidence="3">The sequence shown here is derived from an EMBL/GenBank/DDBJ whole genome shotgun (WGS) entry which is preliminary data.</text>
</comment>
<accession>A0A2P8HQW0</accession>
<proteinExistence type="inferred from homology"/>
<dbReference type="Gene3D" id="3.30.2040.10">
    <property type="entry name" value="PSTPO5379-like domain"/>
    <property type="match status" value="1"/>
</dbReference>
<keyword evidence="2" id="KW-0456">Lyase</keyword>
<protein>
    <submittedName>
        <fullName evidence="3">Uncharacterized protein YcsI (UPF0317 family)</fullName>
    </submittedName>
</protein>
<dbReference type="GO" id="GO:0016829">
    <property type="term" value="F:lyase activity"/>
    <property type="evidence" value="ECO:0007669"/>
    <property type="project" value="UniProtKB-KW"/>
</dbReference>
<dbReference type="Gene3D" id="3.40.1640.10">
    <property type="entry name" value="PSTPO5379-like"/>
    <property type="match status" value="1"/>
</dbReference>
<reference evidence="3 4" key="1">
    <citation type="submission" date="2018-03" db="EMBL/GenBank/DDBJ databases">
        <title>Genomic Encyclopedia of Type Strains, Phase III (KMG-III): the genomes of soil and plant-associated and newly described type strains.</title>
        <authorList>
            <person name="Whitman W."/>
        </authorList>
    </citation>
    <scope>NUCLEOTIDE SEQUENCE [LARGE SCALE GENOMIC DNA]</scope>
    <source>
        <strain evidence="3 4">CGMCC 1.07653</strain>
    </source>
</reference>
<dbReference type="AlphaFoldDB" id="A0A2P8HQW0"/>
<evidence type="ECO:0000313" key="4">
    <source>
        <dbReference type="Proteomes" id="UP000242310"/>
    </source>
</evidence>
<dbReference type="PANTHER" id="PTHR32022:SF10">
    <property type="entry name" value="D-GLUTAMATE CYCLASE, MITOCHONDRIAL"/>
    <property type="match status" value="1"/>
</dbReference>
<evidence type="ECO:0000256" key="2">
    <source>
        <dbReference type="ARBA" id="ARBA00023239"/>
    </source>
</evidence>
<dbReference type="Pfam" id="PF07286">
    <property type="entry name" value="D-Glu_cyclase"/>
    <property type="match status" value="1"/>
</dbReference>
<evidence type="ECO:0000256" key="1">
    <source>
        <dbReference type="ARBA" id="ARBA00007896"/>
    </source>
</evidence>
<name>A0A2P8HQW0_9BACI</name>
<dbReference type="NCBIfam" id="NF003969">
    <property type="entry name" value="PRK05463.1"/>
    <property type="match status" value="1"/>
</dbReference>
<dbReference type="InterPro" id="IPR016938">
    <property type="entry name" value="UPF0317"/>
</dbReference>
<dbReference type="Proteomes" id="UP000242310">
    <property type="component" value="Unassembled WGS sequence"/>
</dbReference>
<dbReference type="SUPFAM" id="SSF160920">
    <property type="entry name" value="PSTPO5379-like"/>
    <property type="match status" value="1"/>
</dbReference>
<gene>
    <name evidence="3" type="ORF">B0H94_104200</name>
</gene>
<dbReference type="InterPro" id="IPR038021">
    <property type="entry name" value="Putative_hydro-lyase"/>
</dbReference>
<dbReference type="EMBL" id="PYAV01000004">
    <property type="protein sequence ID" value="PSL48599.1"/>
    <property type="molecule type" value="Genomic_DNA"/>
</dbReference>
<organism evidence="3 4">
    <name type="scientific">Salsuginibacillus halophilus</name>
    <dbReference type="NCBI Taxonomy" id="517424"/>
    <lineage>
        <taxon>Bacteria</taxon>
        <taxon>Bacillati</taxon>
        <taxon>Bacillota</taxon>
        <taxon>Bacilli</taxon>
        <taxon>Bacillales</taxon>
        <taxon>Bacillaceae</taxon>
        <taxon>Salsuginibacillus</taxon>
    </lineage>
</organism>
<dbReference type="InterPro" id="IPR009906">
    <property type="entry name" value="D-Glu_cyclase"/>
</dbReference>